<proteinExistence type="predicted"/>
<dbReference type="Proteomes" id="UP001056120">
    <property type="component" value="Linkage Group LG18"/>
</dbReference>
<name>A0ACB9EB07_9ASTR</name>
<evidence type="ECO:0000313" key="1">
    <source>
        <dbReference type="EMBL" id="KAI3756030.1"/>
    </source>
</evidence>
<protein>
    <submittedName>
        <fullName evidence="1">Uncharacterized protein</fullName>
    </submittedName>
</protein>
<organism evidence="1 2">
    <name type="scientific">Smallanthus sonchifolius</name>
    <dbReference type="NCBI Taxonomy" id="185202"/>
    <lineage>
        <taxon>Eukaryota</taxon>
        <taxon>Viridiplantae</taxon>
        <taxon>Streptophyta</taxon>
        <taxon>Embryophyta</taxon>
        <taxon>Tracheophyta</taxon>
        <taxon>Spermatophyta</taxon>
        <taxon>Magnoliopsida</taxon>
        <taxon>eudicotyledons</taxon>
        <taxon>Gunneridae</taxon>
        <taxon>Pentapetalae</taxon>
        <taxon>asterids</taxon>
        <taxon>campanulids</taxon>
        <taxon>Asterales</taxon>
        <taxon>Asteraceae</taxon>
        <taxon>Asteroideae</taxon>
        <taxon>Heliantheae alliance</taxon>
        <taxon>Millerieae</taxon>
        <taxon>Smallanthus</taxon>
    </lineage>
</organism>
<dbReference type="EMBL" id="CM042035">
    <property type="protein sequence ID" value="KAI3756030.1"/>
    <property type="molecule type" value="Genomic_DNA"/>
</dbReference>
<accession>A0ACB9EB07</accession>
<comment type="caution">
    <text evidence="1">The sequence shown here is derived from an EMBL/GenBank/DDBJ whole genome shotgun (WGS) entry which is preliminary data.</text>
</comment>
<reference evidence="1 2" key="2">
    <citation type="journal article" date="2022" name="Mol. Ecol. Resour.">
        <title>The genomes of chicory, endive, great burdock and yacon provide insights into Asteraceae paleo-polyploidization history and plant inulin production.</title>
        <authorList>
            <person name="Fan W."/>
            <person name="Wang S."/>
            <person name="Wang H."/>
            <person name="Wang A."/>
            <person name="Jiang F."/>
            <person name="Liu H."/>
            <person name="Zhao H."/>
            <person name="Xu D."/>
            <person name="Zhang Y."/>
        </authorList>
    </citation>
    <scope>NUCLEOTIDE SEQUENCE [LARGE SCALE GENOMIC DNA]</scope>
    <source>
        <strain evidence="2">cv. Yunnan</strain>
        <tissue evidence="1">Leaves</tissue>
    </source>
</reference>
<keyword evidence="2" id="KW-1185">Reference proteome</keyword>
<reference evidence="2" key="1">
    <citation type="journal article" date="2022" name="Mol. Ecol. Resour.">
        <title>The genomes of chicory, endive, great burdock and yacon provide insights into Asteraceae palaeo-polyploidization history and plant inulin production.</title>
        <authorList>
            <person name="Fan W."/>
            <person name="Wang S."/>
            <person name="Wang H."/>
            <person name="Wang A."/>
            <person name="Jiang F."/>
            <person name="Liu H."/>
            <person name="Zhao H."/>
            <person name="Xu D."/>
            <person name="Zhang Y."/>
        </authorList>
    </citation>
    <scope>NUCLEOTIDE SEQUENCE [LARGE SCALE GENOMIC DNA]</scope>
    <source>
        <strain evidence="2">cv. Yunnan</strain>
    </source>
</reference>
<gene>
    <name evidence="1" type="ORF">L1987_55842</name>
</gene>
<sequence>MGGSHSQTKCESTSCRRDLKMFREKTKILQQKLDEMMCLRETESHVHDQEIMVHALKESEWRQERKWLQREVKRLKKNLVQQKTRKSEMETKEEAVEKWKRLYLEIKIELDNLINKTTHQGGRWREDELRREMRAKDETIQLLQDHIASIEQQWSRREREVDILRQSLRIITHNNKKNKKAKLLQH</sequence>
<evidence type="ECO:0000313" key="2">
    <source>
        <dbReference type="Proteomes" id="UP001056120"/>
    </source>
</evidence>